<dbReference type="PANTHER" id="PTHR33542">
    <property type="entry name" value="SIROHYDROCHLORIN FERROCHELATASE, CHLOROPLASTIC"/>
    <property type="match status" value="1"/>
</dbReference>
<reference evidence="3" key="2">
    <citation type="journal article" date="2012" name="PLoS ONE">
        <title>A Deeply Branching Thermophilic Bacterium with an Ancient Acetyl-CoA Pathway Dominates a Subsurface Ecosystem.</title>
        <authorList>
            <person name="Takami H."/>
            <person name="Noguchi H."/>
            <person name="Takaki Y."/>
            <person name="Uchiyama I."/>
            <person name="Toyoda A."/>
            <person name="Nishi S."/>
            <person name="Chee G.-J."/>
            <person name="Arai W."/>
            <person name="Nunoura T."/>
            <person name="Itoh T."/>
            <person name="Hattori M."/>
            <person name="Takai K."/>
        </authorList>
    </citation>
    <scope>NUCLEOTIDE SEQUENCE</scope>
</reference>
<name>H5S886_9BACT</name>
<reference evidence="3" key="1">
    <citation type="journal article" date="2005" name="Environ. Microbiol.">
        <title>Genetic and functional properties of uncultivated thermophilic crenarchaeotes from a subsurface gold mine as revealed by analysis of genome fragments.</title>
        <authorList>
            <person name="Nunoura T."/>
            <person name="Hirayama H."/>
            <person name="Takami H."/>
            <person name="Oida H."/>
            <person name="Nishi S."/>
            <person name="Shimamura S."/>
            <person name="Suzuki Y."/>
            <person name="Inagaki F."/>
            <person name="Takai K."/>
            <person name="Nealson K.H."/>
            <person name="Horikoshi K."/>
        </authorList>
    </citation>
    <scope>NUCLEOTIDE SEQUENCE</scope>
</reference>
<keyword evidence="2" id="KW-0456">Lyase</keyword>
<accession>H5S886</accession>
<dbReference type="SUPFAM" id="SSF53800">
    <property type="entry name" value="Chelatase"/>
    <property type="match status" value="1"/>
</dbReference>
<gene>
    <name evidence="3" type="ORF">HGMM_F01A04C19</name>
</gene>
<dbReference type="InterPro" id="IPR050963">
    <property type="entry name" value="Sirohydro_Cobaltochel/CbiX"/>
</dbReference>
<evidence type="ECO:0000313" key="3">
    <source>
        <dbReference type="EMBL" id="BAL52372.1"/>
    </source>
</evidence>
<protein>
    <submittedName>
        <fullName evidence="3">Cobalamin (Vitamin B12) biosynthesis CbiX protein</fullName>
    </submittedName>
</protein>
<proteinExistence type="predicted"/>
<evidence type="ECO:0000256" key="1">
    <source>
        <dbReference type="ARBA" id="ARBA00022723"/>
    </source>
</evidence>
<dbReference type="CDD" id="cd03416">
    <property type="entry name" value="CbiX_SirB_N"/>
    <property type="match status" value="1"/>
</dbReference>
<sequence>MSNLAGSQMATAILLIAHGSRRAEANAELEWVAARLQERLPGFFVEHAYLEIAEPTIAQGIARCLEHGVSSVILVPYFLSAGRHVREDLESARAQAAHQYPQAKFFLAEALGPHDLLVELMVLRIQEVLKNSPAAIPPVPPETSHAG</sequence>
<dbReference type="EMBL" id="AP011626">
    <property type="protein sequence ID" value="BAL52372.1"/>
    <property type="molecule type" value="Genomic_DNA"/>
</dbReference>
<dbReference type="GO" id="GO:0016829">
    <property type="term" value="F:lyase activity"/>
    <property type="evidence" value="ECO:0007669"/>
    <property type="project" value="UniProtKB-KW"/>
</dbReference>
<dbReference type="AlphaFoldDB" id="H5S886"/>
<organism evidence="3">
    <name type="scientific">uncultured Planctomycetota bacterium</name>
    <dbReference type="NCBI Taxonomy" id="120965"/>
    <lineage>
        <taxon>Bacteria</taxon>
        <taxon>Pseudomonadati</taxon>
        <taxon>Planctomycetota</taxon>
        <taxon>environmental samples</taxon>
    </lineage>
</organism>
<dbReference type="Gene3D" id="3.40.50.1400">
    <property type="match status" value="1"/>
</dbReference>
<dbReference type="GO" id="GO:0046872">
    <property type="term" value="F:metal ion binding"/>
    <property type="evidence" value="ECO:0007669"/>
    <property type="project" value="UniProtKB-KW"/>
</dbReference>
<evidence type="ECO:0000256" key="2">
    <source>
        <dbReference type="ARBA" id="ARBA00023239"/>
    </source>
</evidence>
<keyword evidence="1" id="KW-0479">Metal-binding</keyword>
<dbReference type="PANTHER" id="PTHR33542:SF3">
    <property type="entry name" value="SIROHYDROCHLORIN FERROCHELATASE, CHLOROPLASTIC"/>
    <property type="match status" value="1"/>
</dbReference>
<dbReference type="InterPro" id="IPR002762">
    <property type="entry name" value="CbiX-like"/>
</dbReference>
<dbReference type="Pfam" id="PF01903">
    <property type="entry name" value="CbiX"/>
    <property type="match status" value="1"/>
</dbReference>